<feature type="compositionally biased region" description="Basic and acidic residues" evidence="1">
    <location>
        <begin position="17"/>
        <end position="27"/>
    </location>
</feature>
<dbReference type="AlphaFoldDB" id="A0A517NKM6"/>
<dbReference type="KEGG" id="rlc:K227x_60570"/>
<protein>
    <submittedName>
        <fullName evidence="2">Uncharacterized protein</fullName>
    </submittedName>
</protein>
<feature type="compositionally biased region" description="Polar residues" evidence="1">
    <location>
        <begin position="34"/>
        <end position="50"/>
    </location>
</feature>
<reference evidence="2 3" key="1">
    <citation type="submission" date="2019-02" db="EMBL/GenBank/DDBJ databases">
        <title>Deep-cultivation of Planctomycetes and their phenomic and genomic characterization uncovers novel biology.</title>
        <authorList>
            <person name="Wiegand S."/>
            <person name="Jogler M."/>
            <person name="Boedeker C."/>
            <person name="Pinto D."/>
            <person name="Vollmers J."/>
            <person name="Rivas-Marin E."/>
            <person name="Kohn T."/>
            <person name="Peeters S.H."/>
            <person name="Heuer A."/>
            <person name="Rast P."/>
            <person name="Oberbeckmann S."/>
            <person name="Bunk B."/>
            <person name="Jeske O."/>
            <person name="Meyerdierks A."/>
            <person name="Storesund J.E."/>
            <person name="Kallscheuer N."/>
            <person name="Luecker S."/>
            <person name="Lage O.M."/>
            <person name="Pohl T."/>
            <person name="Merkel B.J."/>
            <person name="Hornburger P."/>
            <person name="Mueller R.-W."/>
            <person name="Bruemmer F."/>
            <person name="Labrenz M."/>
            <person name="Spormann A.M."/>
            <person name="Op den Camp H."/>
            <person name="Overmann J."/>
            <person name="Amann R."/>
            <person name="Jetten M.S.M."/>
            <person name="Mascher T."/>
            <person name="Medema M.H."/>
            <person name="Devos D.P."/>
            <person name="Kaster A.-K."/>
            <person name="Ovreas L."/>
            <person name="Rohde M."/>
            <person name="Galperin M.Y."/>
            <person name="Jogler C."/>
        </authorList>
    </citation>
    <scope>NUCLEOTIDE SEQUENCE [LARGE SCALE GENOMIC DNA]</scope>
    <source>
        <strain evidence="2 3">K22_7</strain>
    </source>
</reference>
<evidence type="ECO:0000313" key="2">
    <source>
        <dbReference type="EMBL" id="QDT07629.1"/>
    </source>
</evidence>
<evidence type="ECO:0000256" key="1">
    <source>
        <dbReference type="SAM" id="MobiDB-lite"/>
    </source>
</evidence>
<dbReference type="EMBL" id="CP036525">
    <property type="protein sequence ID" value="QDT07629.1"/>
    <property type="molecule type" value="Genomic_DNA"/>
</dbReference>
<dbReference type="Proteomes" id="UP000318538">
    <property type="component" value="Chromosome"/>
</dbReference>
<accession>A0A517NKM6</accession>
<proteinExistence type="predicted"/>
<feature type="region of interest" description="Disordered" evidence="1">
    <location>
        <begin position="1"/>
        <end position="61"/>
    </location>
</feature>
<gene>
    <name evidence="2" type="ORF">K227x_60570</name>
</gene>
<keyword evidence="3" id="KW-1185">Reference proteome</keyword>
<evidence type="ECO:0000313" key="3">
    <source>
        <dbReference type="Proteomes" id="UP000318538"/>
    </source>
</evidence>
<organism evidence="2 3">
    <name type="scientific">Rubripirellula lacrimiformis</name>
    <dbReference type="NCBI Taxonomy" id="1930273"/>
    <lineage>
        <taxon>Bacteria</taxon>
        <taxon>Pseudomonadati</taxon>
        <taxon>Planctomycetota</taxon>
        <taxon>Planctomycetia</taxon>
        <taxon>Pirellulales</taxon>
        <taxon>Pirellulaceae</taxon>
        <taxon>Rubripirellula</taxon>
    </lineage>
</organism>
<name>A0A517NKM6_9BACT</name>
<sequence>MEPGERGLKKAAARGADVGRIKERSDADPAPTHPQASSPDPQPLSPNSIQVELGWNRGRGG</sequence>